<dbReference type="InParanoid" id="A0A482X2I9"/>
<dbReference type="GO" id="GO:0034498">
    <property type="term" value="P:early endosome to Golgi transport"/>
    <property type="evidence" value="ECO:0007669"/>
    <property type="project" value="TreeGrafter"/>
</dbReference>
<feature type="domain" description="Trafficking protein particle complex subunit 11" evidence="5">
    <location>
        <begin position="383"/>
        <end position="545"/>
    </location>
</feature>
<keyword evidence="10" id="KW-1185">Reference proteome</keyword>
<name>A0A482X2I9_LAOST</name>
<organism evidence="9 10">
    <name type="scientific">Laodelphax striatellus</name>
    <name type="common">Small brown planthopper</name>
    <name type="synonym">Delphax striatella</name>
    <dbReference type="NCBI Taxonomy" id="195883"/>
    <lineage>
        <taxon>Eukaryota</taxon>
        <taxon>Metazoa</taxon>
        <taxon>Ecdysozoa</taxon>
        <taxon>Arthropoda</taxon>
        <taxon>Hexapoda</taxon>
        <taxon>Insecta</taxon>
        <taxon>Pterygota</taxon>
        <taxon>Neoptera</taxon>
        <taxon>Paraneoptera</taxon>
        <taxon>Hemiptera</taxon>
        <taxon>Auchenorrhyncha</taxon>
        <taxon>Fulgoroidea</taxon>
        <taxon>Delphacidae</taxon>
        <taxon>Criomorphinae</taxon>
        <taxon>Laodelphax</taxon>
    </lineage>
</organism>
<gene>
    <name evidence="9" type="ORF">LSTR_LSTR002346</name>
</gene>
<dbReference type="Pfam" id="PF11817">
    <property type="entry name" value="Foie-gras_1"/>
    <property type="match status" value="1"/>
</dbReference>
<dbReference type="GO" id="GO:1990071">
    <property type="term" value="C:TRAPPII protein complex"/>
    <property type="evidence" value="ECO:0007669"/>
    <property type="project" value="InterPro"/>
</dbReference>
<dbReference type="InterPro" id="IPR022233">
    <property type="entry name" value="TRAPPC10/Trs130_C"/>
</dbReference>
<dbReference type="PANTHER" id="PTHR13251">
    <property type="entry name" value="EPILEPSY HOLOPROSENCEPHALY CANDIDATE 1/TMEM1"/>
    <property type="match status" value="1"/>
</dbReference>
<feature type="domain" description="TRAPPC10 Ig-like" evidence="8">
    <location>
        <begin position="797"/>
        <end position="910"/>
    </location>
</feature>
<evidence type="ECO:0000256" key="3">
    <source>
        <dbReference type="ARBA" id="ARBA00023034"/>
    </source>
</evidence>
<feature type="domain" description="TRAPPC10/Trs130 C-terminal" evidence="6">
    <location>
        <begin position="989"/>
        <end position="1159"/>
    </location>
</feature>
<dbReference type="InterPro" id="IPR056917">
    <property type="entry name" value="Ig_TRAPPC10"/>
</dbReference>
<proteinExistence type="predicted"/>
<evidence type="ECO:0000259" key="6">
    <source>
        <dbReference type="Pfam" id="PF12584"/>
    </source>
</evidence>
<dbReference type="STRING" id="195883.A0A482X2I9"/>
<feature type="region of interest" description="Disordered" evidence="4">
    <location>
        <begin position="632"/>
        <end position="659"/>
    </location>
</feature>
<keyword evidence="2" id="KW-0813">Transport</keyword>
<dbReference type="AlphaFoldDB" id="A0A482X2I9"/>
<dbReference type="Pfam" id="PF12584">
    <property type="entry name" value="TRAPPC10"/>
    <property type="match status" value="1"/>
</dbReference>
<evidence type="ECO:0000313" key="10">
    <source>
        <dbReference type="Proteomes" id="UP000291343"/>
    </source>
</evidence>
<reference evidence="9 10" key="1">
    <citation type="journal article" date="2017" name="Gigascience">
        <title>Genome sequence of the small brown planthopper, Laodelphax striatellus.</title>
        <authorList>
            <person name="Zhu J."/>
            <person name="Jiang F."/>
            <person name="Wang X."/>
            <person name="Yang P."/>
            <person name="Bao Y."/>
            <person name="Zhao W."/>
            <person name="Wang W."/>
            <person name="Lu H."/>
            <person name="Wang Q."/>
            <person name="Cui N."/>
            <person name="Li J."/>
            <person name="Chen X."/>
            <person name="Luo L."/>
            <person name="Yu J."/>
            <person name="Kang L."/>
            <person name="Cui F."/>
        </authorList>
    </citation>
    <scope>NUCLEOTIDE SEQUENCE [LARGE SCALE GENOMIC DNA]</scope>
    <source>
        <strain evidence="9">Lst14</strain>
    </source>
</reference>
<dbReference type="GO" id="GO:0006891">
    <property type="term" value="P:intra-Golgi vesicle-mediated transport"/>
    <property type="evidence" value="ECO:0007669"/>
    <property type="project" value="TreeGrafter"/>
</dbReference>
<dbReference type="OrthoDB" id="10256906at2759"/>
<sequence>MNQVSNVNGISDGSSEISIVDRKPIITYAGDKDLFLTLEPTLVSSLPQEPTEWRRAYGRAVKSVHVAASFVPFCKEVIPGEGDYCLIQQPVFHTYWTQCSDVDTYKVTLRDDIDSWMKTLGRYKITDWMIVVVETYDFRKTNKLLPRTTVLDKIKSDFGTKHADRCLSVINPLKSESRSAGSWRGLMVNMRLLLLSAYDKTLLRFEEVIREQREKRNQPGWSFCKYFLLQEELAFVLEMLGIYEEALVQYDELDALFTQFVLNSNFGDIPEWLAGFQGPLQSWPGLTLKHKVNNELRSLIQKNKISLLQFRSYLFSRQCSMLLFSFKPWEVAQRTLQFLHNCINELNILEVIRPPGAVACWVFLCCREVLQTCEKFNDSGQIEAYSLYTAALWAYARDKLNELGELCGLMPGNEPSSEQLHTVVLLSAGIGDSPATHPAAPSPTDHLKQALSSKEAFRKQYLELSELAMGTYKHIGRTRSANLIGRDLSAFYWRTGDLTTAATFLVIALRCYEDDHWPSLAAHTRLQLADCYRLMPDHERLTKMCCCIASSKNLEESVRVKHFEEAQSTLKQVKPDPHWIADLGDSFTLVSVAVQVVEERLSVEASLEVVSNLPVAVACGRVALAVEPLVAQPPPQPRHKDAAKHGKAATATAARAHKSELDRCDKQLVKGNREDVRPVNPLLTRLNITERLDLQEDKSLAAANVVCKNSKQCLRRQDSQGRCRKPSTVNRGDFSRTISAENITLQPGHNNVSLKAKAEEVGYFRLSQVSLLMDGGLEFVSPAITPRLCYQVTGAAPSVTIHSTESLVAGPKQSITLIINTASFVLEEKSSIFLRSTAGSTLQWKESDSAMERHLEIPLPAFQPFSTLTFPLIVQAHLPPQKVNNSIEHIISVRCPWGDEEKQIPLQFQPPLVSVCRLHTACLQKFLHVSLTGLNSQPLHLTDPCLIVASHPQVQLTSLIPAQPQSFLLASEQKIGFMWELDPNCFEDTPPLKTEFTVSYSTSSQESAETNVYKCPFDIVNYKTLFVVESRVEPTKGNEFCRASTLCHLQLAVQRVNASADTSLMYEVLADQTMWAVCGRTAGVITLDTGERDRHSVMLDVMPLINGYLPLPLVRLSKYIPADAKLSNKTMNPDSHPRLEPFSPGQVYNSSKGTQVHVIAAVTT</sequence>
<dbReference type="Proteomes" id="UP000291343">
    <property type="component" value="Unassembled WGS sequence"/>
</dbReference>
<dbReference type="InterPro" id="IPR056913">
    <property type="entry name" value="TRAPPC10/Trs130_N"/>
</dbReference>
<evidence type="ECO:0000256" key="4">
    <source>
        <dbReference type="SAM" id="MobiDB-lite"/>
    </source>
</evidence>
<accession>A0A482X2I9</accession>
<evidence type="ECO:0000313" key="9">
    <source>
        <dbReference type="EMBL" id="RZF39943.1"/>
    </source>
</evidence>
<evidence type="ECO:0000259" key="7">
    <source>
        <dbReference type="Pfam" id="PF23036"/>
    </source>
</evidence>
<protein>
    <submittedName>
        <fullName evidence="9">Uncharacterized protein</fullName>
    </submittedName>
</protein>
<keyword evidence="3" id="KW-0333">Golgi apparatus</keyword>
<evidence type="ECO:0000256" key="1">
    <source>
        <dbReference type="ARBA" id="ARBA00004555"/>
    </source>
</evidence>
<comment type="subcellular location">
    <subcellularLocation>
        <location evidence="1">Golgi apparatus</location>
    </subcellularLocation>
</comment>
<dbReference type="EMBL" id="QKKF02019433">
    <property type="protein sequence ID" value="RZF39943.1"/>
    <property type="molecule type" value="Genomic_DNA"/>
</dbReference>
<evidence type="ECO:0000259" key="5">
    <source>
        <dbReference type="Pfam" id="PF11817"/>
    </source>
</evidence>
<dbReference type="Pfam" id="PF23604">
    <property type="entry name" value="Ig_TRAPPC10"/>
    <property type="match status" value="1"/>
</dbReference>
<dbReference type="Pfam" id="PF23036">
    <property type="entry name" value="TRAPPC10_1st"/>
    <property type="match status" value="1"/>
</dbReference>
<comment type="caution">
    <text evidence="9">The sequence shown here is derived from an EMBL/GenBank/DDBJ whole genome shotgun (WGS) entry which is preliminary data.</text>
</comment>
<dbReference type="FunCoup" id="A0A482X2I9">
    <property type="interactions" value="1081"/>
</dbReference>
<evidence type="ECO:0000259" key="8">
    <source>
        <dbReference type="Pfam" id="PF23604"/>
    </source>
</evidence>
<dbReference type="InterPro" id="IPR021773">
    <property type="entry name" value="TPC11"/>
</dbReference>
<dbReference type="GO" id="GO:0005829">
    <property type="term" value="C:cytosol"/>
    <property type="evidence" value="ECO:0007669"/>
    <property type="project" value="GOC"/>
</dbReference>
<dbReference type="InterPro" id="IPR045126">
    <property type="entry name" value="TRAPPC10/Trs130"/>
</dbReference>
<feature type="domain" description="TRAPPC10/Trs130 N-terminal" evidence="7">
    <location>
        <begin position="21"/>
        <end position="332"/>
    </location>
</feature>
<dbReference type="PANTHER" id="PTHR13251:SF3">
    <property type="entry name" value="TRAFFICKING PROTEIN PARTICLE COMPLEX SUBUNIT 10"/>
    <property type="match status" value="1"/>
</dbReference>
<evidence type="ECO:0000256" key="2">
    <source>
        <dbReference type="ARBA" id="ARBA00022448"/>
    </source>
</evidence>